<dbReference type="EMBL" id="JACIBY010000018">
    <property type="protein sequence ID" value="MBB3841525.1"/>
    <property type="molecule type" value="Genomic_DNA"/>
</dbReference>
<dbReference type="Proteomes" id="UP000541352">
    <property type="component" value="Unassembled WGS sequence"/>
</dbReference>
<sequence length="565" mass="62488">MRTTLFVIMVFVFSIGHSIGQSIDLGNIKSAPKLKVSGGLNLNTLYNSYLPVPSQKLSYFVNGTLNFNVLGLISVPLSINYSNRKFNYSQPFSFNQISIAPRYKWATAYLGTSALTFSPYTLNGHQFRGVGFELSPNKWKISTMVGQLIRSTNDSTYNRMGYGLKVVYNPGNFRIGTSLLHAADNPTSVTPERLATNRIRPQKNIVLGIEGGINFPKIGQIDLEFSNSFISENSSLASDSTRTGFGGLFFKTMAPIQSKTAFKTKFSRPFWGGKTILGVGYERVDPGYRTFGGYFFTNDFENYTLNLVQRLFDNKLVFSGNVGRQRDLLVTKANGQTRFVASTNLLFVPNQKLNINFSFSNFRGFVFVRDFIKEAKRESSFIPIDTLNYTQINRNATLMLSYIIKQSETTTQQFSVMGTVLDAANKQGDFIRTGQTSQVYTAQSSYVLGFPKKKINFSAGYNFNQNKLGGQNIVAHGPTASVQQQLADDKVSLSVVSTMLMTKAAEQSSSSIFSATAMASYRITKNSNLNGNLLLMNNNAGTNSPAATGLPATIYTATIGYSYKF</sequence>
<evidence type="ECO:0000313" key="1">
    <source>
        <dbReference type="EMBL" id="MBB3841525.1"/>
    </source>
</evidence>
<name>A0A7W5ZRP3_9BACT</name>
<gene>
    <name evidence="1" type="ORF">FHS57_005553</name>
</gene>
<evidence type="ECO:0000313" key="2">
    <source>
        <dbReference type="Proteomes" id="UP000541352"/>
    </source>
</evidence>
<keyword evidence="2" id="KW-1185">Reference proteome</keyword>
<reference evidence="1 2" key="1">
    <citation type="submission" date="2020-08" db="EMBL/GenBank/DDBJ databases">
        <title>Genomic Encyclopedia of Type Strains, Phase IV (KMG-IV): sequencing the most valuable type-strain genomes for metagenomic binning, comparative biology and taxonomic classification.</title>
        <authorList>
            <person name="Goeker M."/>
        </authorList>
    </citation>
    <scope>NUCLEOTIDE SEQUENCE [LARGE SCALE GENOMIC DNA]</scope>
    <source>
        <strain evidence="1 2">DSM 17976</strain>
    </source>
</reference>
<protein>
    <recommendedName>
        <fullName evidence="3">TonB-dependent receptor</fullName>
    </recommendedName>
</protein>
<comment type="caution">
    <text evidence="1">The sequence shown here is derived from an EMBL/GenBank/DDBJ whole genome shotgun (WGS) entry which is preliminary data.</text>
</comment>
<proteinExistence type="predicted"/>
<accession>A0A7W5ZRP3</accession>
<dbReference type="RefSeq" id="WP_183979267.1">
    <property type="nucleotide sequence ID" value="NZ_JACIBY010000018.1"/>
</dbReference>
<evidence type="ECO:0008006" key="3">
    <source>
        <dbReference type="Google" id="ProtNLM"/>
    </source>
</evidence>
<dbReference type="AlphaFoldDB" id="A0A7W5ZRP3"/>
<organism evidence="1 2">
    <name type="scientific">Runella defluvii</name>
    <dbReference type="NCBI Taxonomy" id="370973"/>
    <lineage>
        <taxon>Bacteria</taxon>
        <taxon>Pseudomonadati</taxon>
        <taxon>Bacteroidota</taxon>
        <taxon>Cytophagia</taxon>
        <taxon>Cytophagales</taxon>
        <taxon>Spirosomataceae</taxon>
        <taxon>Runella</taxon>
    </lineage>
</organism>